<reference evidence="2 3" key="1">
    <citation type="submission" date="2024-11" db="EMBL/GenBank/DDBJ databases">
        <title>A near-complete genome assembly of Cinchona calisaya.</title>
        <authorList>
            <person name="Lian D.C."/>
            <person name="Zhao X.W."/>
            <person name="Wei L."/>
        </authorList>
    </citation>
    <scope>NUCLEOTIDE SEQUENCE [LARGE SCALE GENOMIC DNA]</scope>
    <source>
        <tissue evidence="2">Nenye</tissue>
    </source>
</reference>
<dbReference type="Proteomes" id="UP001630127">
    <property type="component" value="Unassembled WGS sequence"/>
</dbReference>
<evidence type="ECO:0000313" key="3">
    <source>
        <dbReference type="Proteomes" id="UP001630127"/>
    </source>
</evidence>
<accession>A0ABD3B4T2</accession>
<name>A0ABD3B4T2_9GENT</name>
<keyword evidence="1" id="KW-0812">Transmembrane</keyword>
<dbReference type="AlphaFoldDB" id="A0ABD3B4T2"/>
<dbReference type="EMBL" id="JBJUIK010000001">
    <property type="protein sequence ID" value="KAL3538529.1"/>
    <property type="molecule type" value="Genomic_DNA"/>
</dbReference>
<evidence type="ECO:0000256" key="1">
    <source>
        <dbReference type="SAM" id="Phobius"/>
    </source>
</evidence>
<protein>
    <submittedName>
        <fullName evidence="2">Uncharacterized protein</fullName>
    </submittedName>
</protein>
<comment type="caution">
    <text evidence="2">The sequence shown here is derived from an EMBL/GenBank/DDBJ whole genome shotgun (WGS) entry which is preliminary data.</text>
</comment>
<sequence>MELTLLLSAHIQKEIKRSIEVIFWVFDGVSPRNSWGLRMVGNSQNVGSSEYSRCSPGCKRKAFSTLLECRDCFYNDNYTTYHVVISLLVPLYSRCFLLGLFFFCLLILILDFVLQLHVL</sequence>
<gene>
    <name evidence="2" type="ORF">ACH5RR_001895</name>
</gene>
<keyword evidence="3" id="KW-1185">Reference proteome</keyword>
<organism evidence="2 3">
    <name type="scientific">Cinchona calisaya</name>
    <dbReference type="NCBI Taxonomy" id="153742"/>
    <lineage>
        <taxon>Eukaryota</taxon>
        <taxon>Viridiplantae</taxon>
        <taxon>Streptophyta</taxon>
        <taxon>Embryophyta</taxon>
        <taxon>Tracheophyta</taxon>
        <taxon>Spermatophyta</taxon>
        <taxon>Magnoliopsida</taxon>
        <taxon>eudicotyledons</taxon>
        <taxon>Gunneridae</taxon>
        <taxon>Pentapetalae</taxon>
        <taxon>asterids</taxon>
        <taxon>lamiids</taxon>
        <taxon>Gentianales</taxon>
        <taxon>Rubiaceae</taxon>
        <taxon>Cinchonoideae</taxon>
        <taxon>Cinchoneae</taxon>
        <taxon>Cinchona</taxon>
    </lineage>
</organism>
<proteinExistence type="predicted"/>
<keyword evidence="1" id="KW-0472">Membrane</keyword>
<feature type="transmembrane region" description="Helical" evidence="1">
    <location>
        <begin position="91"/>
        <end position="114"/>
    </location>
</feature>
<evidence type="ECO:0000313" key="2">
    <source>
        <dbReference type="EMBL" id="KAL3538529.1"/>
    </source>
</evidence>
<keyword evidence="1" id="KW-1133">Transmembrane helix</keyword>